<name>K0T6R8_THAOC</name>
<sequence>MPSQEFASEGFDIAASGGDGVVYEIGGGFTTAASEDDSQANGNQPTRSAEQAEQSPIDESERLKALGNGDFKQGNYLDAIDHYTDAIEACPYGETHGPSGEEILQMRDAFEERNREKMLAIQRKEMEDRRKARSPAGKGNEEDKADDGGETDEGEEDPLPTFVPPRHVFGTKLAVYHANRAACNLHLGHYAETIRDCDIALLFNPTYVKAYMRRGTAHERVEDTEKALRDVTTAFELDPTNKPARRQMERLRKLEDERMQKLKDETMGKLKDLGNSILGNFGMSLDNFSAVQDPKTGGYSISYNQNK</sequence>
<feature type="repeat" description="TPR" evidence="1">
    <location>
        <begin position="60"/>
        <end position="93"/>
    </location>
</feature>
<evidence type="ECO:0000256" key="1">
    <source>
        <dbReference type="PROSITE-ProRule" id="PRU00339"/>
    </source>
</evidence>
<evidence type="ECO:0000313" key="4">
    <source>
        <dbReference type="Proteomes" id="UP000266841"/>
    </source>
</evidence>
<dbReference type="OrthoDB" id="1872379at2759"/>
<dbReference type="InterPro" id="IPR019734">
    <property type="entry name" value="TPR_rpt"/>
</dbReference>
<dbReference type="PANTHER" id="PTHR46014:SF1">
    <property type="entry name" value="TETRATRICOPEPTIDE REPEAT PROTEIN 1"/>
    <property type="match status" value="1"/>
</dbReference>
<evidence type="ECO:0000256" key="2">
    <source>
        <dbReference type="SAM" id="MobiDB-lite"/>
    </source>
</evidence>
<reference evidence="3 4" key="1">
    <citation type="journal article" date="2012" name="Genome Biol.">
        <title>Genome and low-iron response of an oceanic diatom adapted to chronic iron limitation.</title>
        <authorList>
            <person name="Lommer M."/>
            <person name="Specht M."/>
            <person name="Roy A.S."/>
            <person name="Kraemer L."/>
            <person name="Andreson R."/>
            <person name="Gutowska M.A."/>
            <person name="Wolf J."/>
            <person name="Bergner S.V."/>
            <person name="Schilhabel M.B."/>
            <person name="Klostermeier U.C."/>
            <person name="Beiko R.G."/>
            <person name="Rosenstiel P."/>
            <person name="Hippler M."/>
            <person name="Laroche J."/>
        </authorList>
    </citation>
    <scope>NUCLEOTIDE SEQUENCE [LARGE SCALE GENOMIC DNA]</scope>
    <source>
        <strain evidence="3 4">CCMP1005</strain>
    </source>
</reference>
<dbReference type="OMA" id="EGNDHFR"/>
<proteinExistence type="predicted"/>
<feature type="compositionally biased region" description="Polar residues" evidence="2">
    <location>
        <begin position="39"/>
        <end position="54"/>
    </location>
</feature>
<dbReference type="InterPro" id="IPR011990">
    <property type="entry name" value="TPR-like_helical_dom_sf"/>
</dbReference>
<keyword evidence="4" id="KW-1185">Reference proteome</keyword>
<feature type="region of interest" description="Disordered" evidence="2">
    <location>
        <begin position="124"/>
        <end position="164"/>
    </location>
</feature>
<dbReference type="AlphaFoldDB" id="K0T6R8"/>
<feature type="compositionally biased region" description="Acidic residues" evidence="2">
    <location>
        <begin position="143"/>
        <end position="158"/>
    </location>
</feature>
<dbReference type="Proteomes" id="UP000266841">
    <property type="component" value="Unassembled WGS sequence"/>
</dbReference>
<dbReference type="EMBL" id="AGNL01005410">
    <property type="protein sequence ID" value="EJK72724.1"/>
    <property type="molecule type" value="Genomic_DNA"/>
</dbReference>
<evidence type="ECO:0000313" key="3">
    <source>
        <dbReference type="EMBL" id="EJK72724.1"/>
    </source>
</evidence>
<dbReference type="Gene3D" id="1.25.40.10">
    <property type="entry name" value="Tetratricopeptide repeat domain"/>
    <property type="match status" value="2"/>
</dbReference>
<gene>
    <name evidence="3" type="ORF">THAOC_05716</name>
</gene>
<protein>
    <submittedName>
        <fullName evidence="3">Uncharacterized protein</fullName>
    </submittedName>
</protein>
<dbReference type="InterPro" id="IPR052769">
    <property type="entry name" value="TPR_domain_protein"/>
</dbReference>
<dbReference type="SUPFAM" id="SSF48452">
    <property type="entry name" value="TPR-like"/>
    <property type="match status" value="1"/>
</dbReference>
<feature type="region of interest" description="Disordered" evidence="2">
    <location>
        <begin position="31"/>
        <end position="71"/>
    </location>
</feature>
<accession>K0T6R8</accession>
<dbReference type="eggNOG" id="KOG4234">
    <property type="taxonomic scope" value="Eukaryota"/>
</dbReference>
<dbReference type="SMART" id="SM00028">
    <property type="entry name" value="TPR"/>
    <property type="match status" value="3"/>
</dbReference>
<dbReference type="PROSITE" id="PS50005">
    <property type="entry name" value="TPR"/>
    <property type="match status" value="2"/>
</dbReference>
<dbReference type="PANTHER" id="PTHR46014">
    <property type="entry name" value="TETRATRICOPEPTIDE REPEAT PROTEIN 1"/>
    <property type="match status" value="1"/>
</dbReference>
<comment type="caution">
    <text evidence="3">The sequence shown here is derived from an EMBL/GenBank/DDBJ whole genome shotgun (WGS) entry which is preliminary data.</text>
</comment>
<organism evidence="3 4">
    <name type="scientific">Thalassiosira oceanica</name>
    <name type="common">Marine diatom</name>
    <dbReference type="NCBI Taxonomy" id="159749"/>
    <lineage>
        <taxon>Eukaryota</taxon>
        <taxon>Sar</taxon>
        <taxon>Stramenopiles</taxon>
        <taxon>Ochrophyta</taxon>
        <taxon>Bacillariophyta</taxon>
        <taxon>Coscinodiscophyceae</taxon>
        <taxon>Thalassiosirophycidae</taxon>
        <taxon>Thalassiosirales</taxon>
        <taxon>Thalassiosiraceae</taxon>
        <taxon>Thalassiosira</taxon>
    </lineage>
</organism>
<feature type="repeat" description="TPR" evidence="1">
    <location>
        <begin position="208"/>
        <end position="241"/>
    </location>
</feature>
<keyword evidence="1" id="KW-0802">TPR repeat</keyword>